<dbReference type="Proteomes" id="UP000292695">
    <property type="component" value="Unassembled WGS sequence"/>
</dbReference>
<evidence type="ECO:0000313" key="1">
    <source>
        <dbReference type="EMBL" id="TCC19981.1"/>
    </source>
</evidence>
<comment type="caution">
    <text evidence="1">The sequence shown here is derived from an EMBL/GenBank/DDBJ whole genome shotgun (WGS) entry which is preliminary data.</text>
</comment>
<keyword evidence="2" id="KW-1185">Reference proteome</keyword>
<evidence type="ECO:0000313" key="2">
    <source>
        <dbReference type="Proteomes" id="UP000292695"/>
    </source>
</evidence>
<dbReference type="RefSeq" id="WP_131295937.1">
    <property type="nucleotide sequence ID" value="NZ_SJKA01000022.1"/>
</dbReference>
<reference evidence="1 2" key="1">
    <citation type="submission" date="2019-02" db="EMBL/GenBank/DDBJ databases">
        <title>Kribbella capetownensis sp. nov. and Kribbella speibonae sp. nov., isolated from soil.</title>
        <authorList>
            <person name="Curtis S.M."/>
            <person name="Norton I."/>
            <person name="Everest G.J."/>
            <person name="Meyers P.R."/>
        </authorList>
    </citation>
    <scope>NUCLEOTIDE SEQUENCE [LARGE SCALE GENOMIC DNA]</scope>
    <source>
        <strain evidence="1 2">DSM 27082</strain>
    </source>
</reference>
<organism evidence="1 2">
    <name type="scientific">Kribbella sindirgiensis</name>
    <dbReference type="NCBI Taxonomy" id="1124744"/>
    <lineage>
        <taxon>Bacteria</taxon>
        <taxon>Bacillati</taxon>
        <taxon>Actinomycetota</taxon>
        <taxon>Actinomycetes</taxon>
        <taxon>Propionibacteriales</taxon>
        <taxon>Kribbellaceae</taxon>
        <taxon>Kribbella</taxon>
    </lineage>
</organism>
<accession>A0A4R0I3B2</accession>
<dbReference type="AlphaFoldDB" id="A0A4R0I3B2"/>
<evidence type="ECO:0008006" key="3">
    <source>
        <dbReference type="Google" id="ProtNLM"/>
    </source>
</evidence>
<dbReference type="OrthoDB" id="4259298at2"/>
<proteinExistence type="predicted"/>
<sequence length="69" mass="7546">MTDLALPGKPGPKLQHAWDSLVDAAREPFRNHLLGGTSADWLAYWLNLAGTPVSASSIRTYRRALQEGV</sequence>
<gene>
    <name evidence="1" type="ORF">E0H50_37805</name>
</gene>
<name>A0A4R0I3B2_9ACTN</name>
<dbReference type="EMBL" id="SJKA01000022">
    <property type="protein sequence ID" value="TCC19981.1"/>
    <property type="molecule type" value="Genomic_DNA"/>
</dbReference>
<protein>
    <recommendedName>
        <fullName evidence="3">Integrase</fullName>
    </recommendedName>
</protein>